<reference evidence="3" key="2">
    <citation type="journal article" date="2023" name="IMA Fungus">
        <title>Comparative genomic study of the Penicillium genus elucidates a diverse pangenome and 15 lateral gene transfer events.</title>
        <authorList>
            <person name="Petersen C."/>
            <person name="Sorensen T."/>
            <person name="Nielsen M.R."/>
            <person name="Sondergaard T.E."/>
            <person name="Sorensen J.L."/>
            <person name="Fitzpatrick D.A."/>
            <person name="Frisvad J.C."/>
            <person name="Nielsen K.L."/>
        </authorList>
    </citation>
    <scope>NUCLEOTIDE SEQUENCE</scope>
    <source>
        <strain evidence="3">IBT 30761</strain>
    </source>
</reference>
<dbReference type="Gene3D" id="1.20.1050.10">
    <property type="match status" value="1"/>
</dbReference>
<protein>
    <submittedName>
        <fullName evidence="3">Glutathione S-transferase-like protein ustS</fullName>
    </submittedName>
</protein>
<name>A0A9W9EI80_9EURO</name>
<dbReference type="SUPFAM" id="SSF47616">
    <property type="entry name" value="GST C-terminal domain-like"/>
    <property type="match status" value="1"/>
</dbReference>
<comment type="caution">
    <text evidence="3">The sequence shown here is derived from an EMBL/GenBank/DDBJ whole genome shotgun (WGS) entry which is preliminary data.</text>
</comment>
<evidence type="ECO:0000313" key="3">
    <source>
        <dbReference type="EMBL" id="KAJ5082278.1"/>
    </source>
</evidence>
<evidence type="ECO:0000259" key="2">
    <source>
        <dbReference type="Pfam" id="PF22041"/>
    </source>
</evidence>
<accession>A0A9W9EI80</accession>
<dbReference type="InterPro" id="IPR004045">
    <property type="entry name" value="Glutathione_S-Trfase_N"/>
</dbReference>
<dbReference type="Pfam" id="PF13409">
    <property type="entry name" value="GST_N_2"/>
    <property type="match status" value="1"/>
</dbReference>
<dbReference type="InterPro" id="IPR054416">
    <property type="entry name" value="GST_UstS-like_C"/>
</dbReference>
<dbReference type="SUPFAM" id="SSF52833">
    <property type="entry name" value="Thioredoxin-like"/>
    <property type="match status" value="1"/>
</dbReference>
<dbReference type="Gene3D" id="3.40.30.10">
    <property type="entry name" value="Glutaredoxin"/>
    <property type="match status" value="1"/>
</dbReference>
<sequence>MSSTSTSPRPLVFYDILMGKGYSGPNPWKTRAALNFKHLPYTTTWVPLPEIAKVRKGLGVPACRKFADGSDFYTLPIIEDPNTNSRLGDSFDIVSYLQKQYPDAGDGDLLPAQTLDFTFSQDGILIPLSEQGGVNSMTFTAHVVLCAQGTRFDPATAEATKAEFARRAGMSSWDDFTVPAEVRVKTLESFEKALGELGKLFLKDPSGPFVLGPRASYADIIVGAWLNLMRATLPDDEWQQVRSWHGGIFGQLYDGLQKYAEIK</sequence>
<feature type="domain" description="Glutathione S-transferase UstS-like C-terminal" evidence="2">
    <location>
        <begin position="152"/>
        <end position="259"/>
    </location>
</feature>
<dbReference type="OrthoDB" id="4951845at2759"/>
<dbReference type="AlphaFoldDB" id="A0A9W9EI80"/>
<reference evidence="3" key="1">
    <citation type="submission" date="2022-11" db="EMBL/GenBank/DDBJ databases">
        <authorList>
            <person name="Petersen C."/>
        </authorList>
    </citation>
    <scope>NUCLEOTIDE SEQUENCE</scope>
    <source>
        <strain evidence="3">IBT 30761</strain>
    </source>
</reference>
<dbReference type="EMBL" id="JAPQKI010000011">
    <property type="protein sequence ID" value="KAJ5082278.1"/>
    <property type="molecule type" value="Genomic_DNA"/>
</dbReference>
<dbReference type="InterPro" id="IPR036282">
    <property type="entry name" value="Glutathione-S-Trfase_C_sf"/>
</dbReference>
<dbReference type="GeneID" id="81362791"/>
<gene>
    <name evidence="3" type="ORF">N7532_011321</name>
</gene>
<keyword evidence="4" id="KW-1185">Reference proteome</keyword>
<dbReference type="RefSeq" id="XP_056468800.1">
    <property type="nucleotide sequence ID" value="XM_056623812.1"/>
</dbReference>
<dbReference type="InterPro" id="IPR036249">
    <property type="entry name" value="Thioredoxin-like_sf"/>
</dbReference>
<dbReference type="Pfam" id="PF22041">
    <property type="entry name" value="GST_C_7"/>
    <property type="match status" value="1"/>
</dbReference>
<evidence type="ECO:0000313" key="4">
    <source>
        <dbReference type="Proteomes" id="UP001149074"/>
    </source>
</evidence>
<proteinExistence type="predicted"/>
<dbReference type="Proteomes" id="UP001149074">
    <property type="component" value="Unassembled WGS sequence"/>
</dbReference>
<feature type="domain" description="GST N-terminal" evidence="1">
    <location>
        <begin position="25"/>
        <end position="100"/>
    </location>
</feature>
<evidence type="ECO:0000259" key="1">
    <source>
        <dbReference type="Pfam" id="PF13409"/>
    </source>
</evidence>
<organism evidence="3 4">
    <name type="scientific">Penicillium argentinense</name>
    <dbReference type="NCBI Taxonomy" id="1131581"/>
    <lineage>
        <taxon>Eukaryota</taxon>
        <taxon>Fungi</taxon>
        <taxon>Dikarya</taxon>
        <taxon>Ascomycota</taxon>
        <taxon>Pezizomycotina</taxon>
        <taxon>Eurotiomycetes</taxon>
        <taxon>Eurotiomycetidae</taxon>
        <taxon>Eurotiales</taxon>
        <taxon>Aspergillaceae</taxon>
        <taxon>Penicillium</taxon>
    </lineage>
</organism>